<protein>
    <submittedName>
        <fullName evidence="4">Carbohydrate-selective porin OprB</fullName>
    </submittedName>
</protein>
<comment type="similarity">
    <text evidence="1 2">Belongs to the OprB family.</text>
</comment>
<evidence type="ECO:0000313" key="4">
    <source>
        <dbReference type="EMBL" id="APB34081.1"/>
    </source>
</evidence>
<organism evidence="4 5">
    <name type="scientific">Gloeomargarita lithophora Alchichica-D10</name>
    <dbReference type="NCBI Taxonomy" id="1188229"/>
    <lineage>
        <taxon>Bacteria</taxon>
        <taxon>Bacillati</taxon>
        <taxon>Cyanobacteriota</taxon>
        <taxon>Cyanophyceae</taxon>
        <taxon>Gloeomargaritales</taxon>
        <taxon>Gloeomargaritaceae</taxon>
        <taxon>Gloeomargarita</taxon>
    </lineage>
</organism>
<dbReference type="EMBL" id="CP017675">
    <property type="protein sequence ID" value="APB34081.1"/>
    <property type="molecule type" value="Genomic_DNA"/>
</dbReference>
<dbReference type="PROSITE" id="PS51272">
    <property type="entry name" value="SLH"/>
    <property type="match status" value="1"/>
</dbReference>
<dbReference type="GO" id="GO:0015288">
    <property type="term" value="F:porin activity"/>
    <property type="evidence" value="ECO:0007669"/>
    <property type="project" value="InterPro"/>
</dbReference>
<dbReference type="NCBIfam" id="NF033921">
    <property type="entry name" value="por_somb"/>
    <property type="match status" value="1"/>
</dbReference>
<name>A0A1J0ADS9_9CYAN</name>
<dbReference type="InterPro" id="IPR051465">
    <property type="entry name" value="Cell_Envelope_Struct_Comp"/>
</dbReference>
<dbReference type="Proteomes" id="UP000180235">
    <property type="component" value="Chromosome"/>
</dbReference>
<dbReference type="STRING" id="1188229.GlitD10_1755"/>
<evidence type="ECO:0000256" key="1">
    <source>
        <dbReference type="ARBA" id="ARBA00008769"/>
    </source>
</evidence>
<dbReference type="InterPro" id="IPR047684">
    <property type="entry name" value="Por_som-like"/>
</dbReference>
<dbReference type="Pfam" id="PF04966">
    <property type="entry name" value="OprB"/>
    <property type="match status" value="1"/>
</dbReference>
<dbReference type="GO" id="GO:0016020">
    <property type="term" value="C:membrane"/>
    <property type="evidence" value="ECO:0007669"/>
    <property type="project" value="InterPro"/>
</dbReference>
<dbReference type="GO" id="GO:0008643">
    <property type="term" value="P:carbohydrate transport"/>
    <property type="evidence" value="ECO:0007669"/>
    <property type="project" value="InterPro"/>
</dbReference>
<dbReference type="KEGG" id="glt:GlitD10_1755"/>
<keyword evidence="5" id="KW-1185">Reference proteome</keyword>
<accession>A0A1J0ADS9</accession>
<dbReference type="Gene3D" id="2.40.160.180">
    <property type="entry name" value="Carbohydrate-selective porin OprB"/>
    <property type="match status" value="1"/>
</dbReference>
<dbReference type="PANTHER" id="PTHR43308">
    <property type="entry name" value="OUTER MEMBRANE PROTEIN ALPHA-RELATED"/>
    <property type="match status" value="1"/>
</dbReference>
<gene>
    <name evidence="4" type="ORF">GlitD10_1755</name>
</gene>
<dbReference type="OrthoDB" id="541604at2"/>
<dbReference type="InterPro" id="IPR007049">
    <property type="entry name" value="Carb-sel_porin_OprB"/>
</dbReference>
<dbReference type="PANTHER" id="PTHR43308:SF1">
    <property type="entry name" value="OUTER MEMBRANE PROTEIN ALPHA"/>
    <property type="match status" value="1"/>
</dbReference>
<evidence type="ECO:0000256" key="2">
    <source>
        <dbReference type="RuleBase" id="RU363072"/>
    </source>
</evidence>
<reference evidence="4 5" key="1">
    <citation type="submission" date="2016-10" db="EMBL/GenBank/DDBJ databases">
        <title>Description of Gloeomargarita lithophora gen. nov., sp. nov., a thylakoid-bearing basal-branching cyanobacterium with intracellular carbonates, and proposal for Gloeomargaritales ord. nov.</title>
        <authorList>
            <person name="Moreira D."/>
            <person name="Tavera R."/>
            <person name="Benzerara K."/>
            <person name="Skouri-Panet F."/>
            <person name="Couradeau E."/>
            <person name="Gerard E."/>
            <person name="Loussert C."/>
            <person name="Novelo E."/>
            <person name="Zivanovic Y."/>
            <person name="Lopez-Garcia P."/>
        </authorList>
    </citation>
    <scope>NUCLEOTIDE SEQUENCE [LARGE SCALE GENOMIC DNA]</scope>
    <source>
        <strain evidence="4 5">D10</strain>
    </source>
</reference>
<evidence type="ECO:0000259" key="3">
    <source>
        <dbReference type="PROSITE" id="PS51272"/>
    </source>
</evidence>
<sequence>MKINYFLFGIGALSAVGVELILLPLSPPVQASEKILQRAESYYITPNVLEQSQVTSVSEFVDVKPTDWAFQALQSLVERYGCIAGYPTEPPLYQGKKVLSRYEFAAGLNACLDRINELIGSATESLITQDDLLVLRKLQDEFSSELGLLRGRLDTLEARAITLEQQQFSPTTKLRGEIIFAPYGVSDGDAAYNRVELAQLSRNFTGVGNVPGVVTPVAPGSPARGMKQNRQSSLALGYRVRLNFLGSFSGKDLLQVRLEAADVANLATATGSFASRLGYETTTGGNVVIDDLWYRFPFAQGRGEIQIAGASNEFVDFFDTYSIFAPSGTGSISRFGRSNALFYRSGGHNGTGAFIRYRFTPQFVVSGAYIATNPSGGVLGSANGAANPDLGLFGSNYTGAVILGFEPLTNFRFGLAYSHAYNENITTPTTGTTAQGINLFGGVGTSFANAPFGSGTGTRLAVNLDTINLNFQWRSSPQFILSGWFGYGIVRGETDALPSLDPLGSSRQANIMTAALQFGFPDPWGRSGDLAGFIVGIPPYVSASQFQTVVAPGDGNAGVKLANRDVNVPIHLELMYRFQVNKYVQVTPGAFVVLNPEGNSDNSAIFVYTIRTIFNF</sequence>
<evidence type="ECO:0000313" key="5">
    <source>
        <dbReference type="Proteomes" id="UP000180235"/>
    </source>
</evidence>
<dbReference type="RefSeq" id="WP_071454576.1">
    <property type="nucleotide sequence ID" value="NZ_CP017675.1"/>
</dbReference>
<dbReference type="AlphaFoldDB" id="A0A1J0ADS9"/>
<feature type="domain" description="SLH" evidence="3">
    <location>
        <begin position="56"/>
        <end position="122"/>
    </location>
</feature>
<proteinExistence type="inferred from homology"/>
<dbReference type="InterPro" id="IPR038673">
    <property type="entry name" value="OprB_sf"/>
</dbReference>
<dbReference type="InterPro" id="IPR001119">
    <property type="entry name" value="SLH_dom"/>
</dbReference>